<feature type="region of interest" description="Disordered" evidence="1">
    <location>
        <begin position="1"/>
        <end position="40"/>
    </location>
</feature>
<dbReference type="KEGG" id="jag:GJA_1733"/>
<gene>
    <name evidence="2" type="ORF">GJA_1733</name>
</gene>
<evidence type="ECO:0000313" key="3">
    <source>
        <dbReference type="Proteomes" id="UP000027604"/>
    </source>
</evidence>
<organism evidence="2 3">
    <name type="scientific">Janthinobacterium agaricidamnosum NBRC 102515 = DSM 9628</name>
    <dbReference type="NCBI Taxonomy" id="1349767"/>
    <lineage>
        <taxon>Bacteria</taxon>
        <taxon>Pseudomonadati</taxon>
        <taxon>Pseudomonadota</taxon>
        <taxon>Betaproteobacteria</taxon>
        <taxon>Burkholderiales</taxon>
        <taxon>Oxalobacteraceae</taxon>
        <taxon>Janthinobacterium</taxon>
    </lineage>
</organism>
<dbReference type="AlphaFoldDB" id="W0V0L1"/>
<reference evidence="2 3" key="1">
    <citation type="journal article" date="2015" name="Genome Announc.">
        <title>Genome Sequence of Mushroom Soft-Rot Pathogen Janthinobacterium agaricidamnosum.</title>
        <authorList>
            <person name="Graupner K."/>
            <person name="Lackner G."/>
            <person name="Hertweck C."/>
        </authorList>
    </citation>
    <scope>NUCLEOTIDE SEQUENCE [LARGE SCALE GENOMIC DNA]</scope>
    <source>
        <strain evidence="3">NBRC 102515 / DSM 9628</strain>
    </source>
</reference>
<accession>W0V0L1</accession>
<dbReference type="EMBL" id="HG322949">
    <property type="protein sequence ID" value="CDG82369.1"/>
    <property type="molecule type" value="Genomic_DNA"/>
</dbReference>
<proteinExistence type="predicted"/>
<keyword evidence="3" id="KW-1185">Reference proteome</keyword>
<dbReference type="HOGENOM" id="CLU_3290894_0_0_4"/>
<dbReference type="Proteomes" id="UP000027604">
    <property type="component" value="Chromosome I"/>
</dbReference>
<protein>
    <submittedName>
        <fullName evidence="2">Uncharacterized protein</fullName>
    </submittedName>
</protein>
<name>W0V0L1_9BURK</name>
<sequence>MLFQAPSICALNKAPPGSSYQHTALSERPQRTHRNQSEPP</sequence>
<evidence type="ECO:0000313" key="2">
    <source>
        <dbReference type="EMBL" id="CDG82369.1"/>
    </source>
</evidence>
<evidence type="ECO:0000256" key="1">
    <source>
        <dbReference type="SAM" id="MobiDB-lite"/>
    </source>
</evidence>
<dbReference type="STRING" id="1349767.GJA_1733"/>
<dbReference type="PATRIC" id="fig|1349767.4.peg.3408"/>